<keyword evidence="3" id="KW-1185">Reference proteome</keyword>
<sequence length="211" mass="22376">MTDDKSNGVPEEQQGDTDASSGEPPRRGSISFQDADTTQARQPTVAEQRARERAIQREERDARLAVVSAEEKKSTTRRRIMIGSGVTVGLVALVATSYNALEPDEVYATCVDDKTGQAVDDKYCDESYIRSSGGHYDSGGGFFFIGGFGGPSYHHSYGNNRYSPGQSVPNYKSSYSKPSGSTIKTSGSGKTIQRGGFGVKSSGSSGKSGGS</sequence>
<organism evidence="2 3">
    <name type="scientific">Herbihabitans rhizosphaerae</name>
    <dbReference type="NCBI Taxonomy" id="1872711"/>
    <lineage>
        <taxon>Bacteria</taxon>
        <taxon>Bacillati</taxon>
        <taxon>Actinomycetota</taxon>
        <taxon>Actinomycetes</taxon>
        <taxon>Pseudonocardiales</taxon>
        <taxon>Pseudonocardiaceae</taxon>
        <taxon>Herbihabitans</taxon>
    </lineage>
</organism>
<dbReference type="AlphaFoldDB" id="A0A4Q7L921"/>
<feature type="compositionally biased region" description="Low complexity" evidence="1">
    <location>
        <begin position="176"/>
        <end position="192"/>
    </location>
</feature>
<name>A0A4Q7L921_9PSEU</name>
<dbReference type="RefSeq" id="WP_242613144.1">
    <property type="nucleotide sequence ID" value="NZ_SGWQ01000001.1"/>
</dbReference>
<feature type="compositionally biased region" description="Basic and acidic residues" evidence="1">
    <location>
        <begin position="48"/>
        <end position="57"/>
    </location>
</feature>
<feature type="region of interest" description="Disordered" evidence="1">
    <location>
        <begin position="160"/>
        <end position="211"/>
    </location>
</feature>
<accession>A0A4Q7L921</accession>
<proteinExistence type="predicted"/>
<protein>
    <submittedName>
        <fullName evidence="2">Uncharacterized protein</fullName>
    </submittedName>
</protein>
<dbReference type="EMBL" id="SGWQ01000001">
    <property type="protein sequence ID" value="RZS45181.1"/>
    <property type="molecule type" value="Genomic_DNA"/>
</dbReference>
<evidence type="ECO:0000256" key="1">
    <source>
        <dbReference type="SAM" id="MobiDB-lite"/>
    </source>
</evidence>
<reference evidence="2 3" key="1">
    <citation type="submission" date="2019-02" db="EMBL/GenBank/DDBJ databases">
        <title>Genomic Encyclopedia of Type Strains, Phase IV (KMG-IV): sequencing the most valuable type-strain genomes for metagenomic binning, comparative biology and taxonomic classification.</title>
        <authorList>
            <person name="Goeker M."/>
        </authorList>
    </citation>
    <scope>NUCLEOTIDE SEQUENCE [LARGE SCALE GENOMIC DNA]</scope>
    <source>
        <strain evidence="2 3">DSM 101727</strain>
    </source>
</reference>
<evidence type="ECO:0000313" key="2">
    <source>
        <dbReference type="EMBL" id="RZS45181.1"/>
    </source>
</evidence>
<feature type="compositionally biased region" description="Polar residues" evidence="1">
    <location>
        <begin position="160"/>
        <end position="175"/>
    </location>
</feature>
<gene>
    <name evidence="2" type="ORF">EV193_1011068</name>
</gene>
<feature type="region of interest" description="Disordered" evidence="1">
    <location>
        <begin position="1"/>
        <end position="57"/>
    </location>
</feature>
<feature type="compositionally biased region" description="Polar residues" evidence="1">
    <location>
        <begin position="30"/>
        <end position="42"/>
    </location>
</feature>
<dbReference type="Proteomes" id="UP000294257">
    <property type="component" value="Unassembled WGS sequence"/>
</dbReference>
<comment type="caution">
    <text evidence="2">The sequence shown here is derived from an EMBL/GenBank/DDBJ whole genome shotgun (WGS) entry which is preliminary data.</text>
</comment>
<evidence type="ECO:0000313" key="3">
    <source>
        <dbReference type="Proteomes" id="UP000294257"/>
    </source>
</evidence>